<dbReference type="eggNOG" id="COG0523">
    <property type="taxonomic scope" value="Bacteria"/>
</dbReference>
<evidence type="ECO:0000259" key="7">
    <source>
        <dbReference type="SMART" id="SM00833"/>
    </source>
</evidence>
<dbReference type="PANTHER" id="PTHR13748:SF62">
    <property type="entry name" value="COBW DOMAIN-CONTAINING PROTEIN"/>
    <property type="match status" value="1"/>
</dbReference>
<dbReference type="OrthoDB" id="9808822at2"/>
<dbReference type="InterPro" id="IPR003495">
    <property type="entry name" value="CobW/HypB/UreG_nucleotide-bd"/>
</dbReference>
<dbReference type="Pfam" id="PF07683">
    <property type="entry name" value="CobW_C"/>
    <property type="match status" value="1"/>
</dbReference>
<dbReference type="InterPro" id="IPR027417">
    <property type="entry name" value="P-loop_NTPase"/>
</dbReference>
<feature type="domain" description="CobW C-terminal" evidence="7">
    <location>
        <begin position="230"/>
        <end position="325"/>
    </location>
</feature>
<dbReference type="Gene3D" id="3.30.1220.10">
    <property type="entry name" value="CobW-like, C-terminal domain"/>
    <property type="match status" value="1"/>
</dbReference>
<comment type="function">
    <text evidence="5">Zinc chaperone that directly transfers zinc cofactor to target proteins, thereby activating them. Zinc is transferred from the CXCC motif in the GTPase domain to the zinc binding site in target proteins in a process requiring GTP hydrolysis.</text>
</comment>
<keyword evidence="2" id="KW-0378">Hydrolase</keyword>
<dbReference type="GO" id="GO:0016787">
    <property type="term" value="F:hydrolase activity"/>
    <property type="evidence" value="ECO:0007669"/>
    <property type="project" value="UniProtKB-KW"/>
</dbReference>
<dbReference type="Pfam" id="PF02492">
    <property type="entry name" value="cobW"/>
    <property type="match status" value="1"/>
</dbReference>
<evidence type="ECO:0000256" key="1">
    <source>
        <dbReference type="ARBA" id="ARBA00022741"/>
    </source>
</evidence>
<evidence type="ECO:0000256" key="2">
    <source>
        <dbReference type="ARBA" id="ARBA00022801"/>
    </source>
</evidence>
<dbReference type="SUPFAM" id="SSF52540">
    <property type="entry name" value="P-loop containing nucleoside triphosphate hydrolases"/>
    <property type="match status" value="1"/>
</dbReference>
<proteinExistence type="inferred from homology"/>
<dbReference type="STRING" id="266779.Meso_3058"/>
<keyword evidence="1" id="KW-0547">Nucleotide-binding</keyword>
<reference evidence="8" key="1">
    <citation type="submission" date="2006-06" db="EMBL/GenBank/DDBJ databases">
        <title>Complete sequence of chromosome of Chelativorans sp. BNC1.</title>
        <authorList>
            <consortium name="US DOE Joint Genome Institute"/>
            <person name="Copeland A."/>
            <person name="Lucas S."/>
            <person name="Lapidus A."/>
            <person name="Barry K."/>
            <person name="Detter J.C."/>
            <person name="Glavina del Rio T."/>
            <person name="Hammon N."/>
            <person name="Israni S."/>
            <person name="Dalin E."/>
            <person name="Tice H."/>
            <person name="Pitluck S."/>
            <person name="Chertkov O."/>
            <person name="Brettin T."/>
            <person name="Bruce D."/>
            <person name="Han C."/>
            <person name="Tapia R."/>
            <person name="Gilna P."/>
            <person name="Schmutz J."/>
            <person name="Larimer F."/>
            <person name="Land M."/>
            <person name="Hauser L."/>
            <person name="Kyrpides N."/>
            <person name="Mikhailova N."/>
            <person name="Richardson P."/>
        </authorList>
    </citation>
    <scope>NUCLEOTIDE SEQUENCE</scope>
    <source>
        <strain evidence="8">BNC1</strain>
    </source>
</reference>
<dbReference type="Gene3D" id="3.40.50.300">
    <property type="entry name" value="P-loop containing nucleotide triphosphate hydrolases"/>
    <property type="match status" value="1"/>
</dbReference>
<dbReference type="InterPro" id="IPR036627">
    <property type="entry name" value="CobW-likC_sf"/>
</dbReference>
<dbReference type="KEGG" id="mes:Meso_3058"/>
<dbReference type="AlphaFoldDB" id="Q11DU5"/>
<dbReference type="InterPro" id="IPR051316">
    <property type="entry name" value="Zinc-reg_GTPase_activator"/>
</dbReference>
<dbReference type="EMBL" id="CP000390">
    <property type="protein sequence ID" value="ABG64430.1"/>
    <property type="molecule type" value="Genomic_DNA"/>
</dbReference>
<sequence>METARPIALVVVTGFLGAGKTTLLNRILKAPNLANTAVVINEFGDVSLDHLLIEQSGEEIVELGGGCLCCTVRGDFVDLLVSLPDRRPALDRVIVETTGLADPVPLLQSVMAHPLLSQLYRTECVITVIDAITGSATLDRHEEARRQAAVADRIVVTKAELAPEDDPDALFRKLSILNGNAELLDGRDTSVVEMLLRPAFGGQRTLAGEQCGHAHDHDHDHEHHHHHEDFQGIALRHAAALPRLVIENFLDLVASQQGDKILRIKGLVETVEHPDRPLLIQGAQQFFHAPELLSRWPDNERGTRLVIIGRGLDTDYTRRLFAAFTGQVAIDTPDRTAVEQNPLSIPGFRG</sequence>
<evidence type="ECO:0000256" key="3">
    <source>
        <dbReference type="ARBA" id="ARBA00023186"/>
    </source>
</evidence>
<dbReference type="SMART" id="SM00833">
    <property type="entry name" value="CobW_C"/>
    <property type="match status" value="1"/>
</dbReference>
<evidence type="ECO:0000313" key="8">
    <source>
        <dbReference type="EMBL" id="ABG64430.1"/>
    </source>
</evidence>
<comment type="catalytic activity">
    <reaction evidence="6">
        <text>GTP + H2O = GDP + phosphate + H(+)</text>
        <dbReference type="Rhea" id="RHEA:19669"/>
        <dbReference type="ChEBI" id="CHEBI:15377"/>
        <dbReference type="ChEBI" id="CHEBI:15378"/>
        <dbReference type="ChEBI" id="CHEBI:37565"/>
        <dbReference type="ChEBI" id="CHEBI:43474"/>
        <dbReference type="ChEBI" id="CHEBI:58189"/>
    </reaction>
    <physiologicalReaction direction="left-to-right" evidence="6">
        <dbReference type="Rhea" id="RHEA:19670"/>
    </physiologicalReaction>
</comment>
<comment type="similarity">
    <text evidence="4">Belongs to the SIMIBI class G3E GTPase family. ZNG1 subfamily.</text>
</comment>
<evidence type="ECO:0000256" key="4">
    <source>
        <dbReference type="ARBA" id="ARBA00034320"/>
    </source>
</evidence>
<protein>
    <submittedName>
        <fullName evidence="8">Cobalamin synthesis protein, P47K</fullName>
    </submittedName>
</protein>
<evidence type="ECO:0000256" key="5">
    <source>
        <dbReference type="ARBA" id="ARBA00045658"/>
    </source>
</evidence>
<dbReference type="CDD" id="cd03112">
    <property type="entry name" value="CobW-like"/>
    <property type="match status" value="1"/>
</dbReference>
<dbReference type="GO" id="GO:0000166">
    <property type="term" value="F:nucleotide binding"/>
    <property type="evidence" value="ECO:0007669"/>
    <property type="project" value="UniProtKB-KW"/>
</dbReference>
<accession>Q11DU5</accession>
<dbReference type="HOGENOM" id="CLU_017452_0_2_5"/>
<organism evidence="8">
    <name type="scientific">Chelativorans sp. (strain BNC1)</name>
    <dbReference type="NCBI Taxonomy" id="266779"/>
    <lineage>
        <taxon>Bacteria</taxon>
        <taxon>Pseudomonadati</taxon>
        <taxon>Pseudomonadota</taxon>
        <taxon>Alphaproteobacteria</taxon>
        <taxon>Hyphomicrobiales</taxon>
        <taxon>Phyllobacteriaceae</taxon>
        <taxon>Chelativorans</taxon>
    </lineage>
</organism>
<dbReference type="SUPFAM" id="SSF90002">
    <property type="entry name" value="Hypothetical protein YjiA, C-terminal domain"/>
    <property type="match status" value="1"/>
</dbReference>
<dbReference type="InterPro" id="IPR011629">
    <property type="entry name" value="CobW-like_C"/>
</dbReference>
<name>Q11DU5_CHESB</name>
<keyword evidence="3" id="KW-0143">Chaperone</keyword>
<gene>
    <name evidence="8" type="ordered locus">Meso_3058</name>
</gene>
<evidence type="ECO:0000256" key="6">
    <source>
        <dbReference type="ARBA" id="ARBA00049117"/>
    </source>
</evidence>
<dbReference type="PANTHER" id="PTHR13748">
    <property type="entry name" value="COBW-RELATED"/>
    <property type="match status" value="1"/>
</dbReference>
<dbReference type="GO" id="GO:0005737">
    <property type="term" value="C:cytoplasm"/>
    <property type="evidence" value="ECO:0007669"/>
    <property type="project" value="TreeGrafter"/>
</dbReference>